<proteinExistence type="predicted"/>
<feature type="compositionally biased region" description="Polar residues" evidence="6">
    <location>
        <begin position="876"/>
        <end position="891"/>
    </location>
</feature>
<feature type="region of interest" description="Disordered" evidence="6">
    <location>
        <begin position="790"/>
        <end position="816"/>
    </location>
</feature>
<feature type="coiled-coil region" evidence="5">
    <location>
        <begin position="701"/>
        <end position="728"/>
    </location>
</feature>
<feature type="compositionally biased region" description="Low complexity" evidence="6">
    <location>
        <begin position="833"/>
        <end position="862"/>
    </location>
</feature>
<feature type="compositionally biased region" description="Acidic residues" evidence="6">
    <location>
        <begin position="896"/>
        <end position="911"/>
    </location>
</feature>
<evidence type="ECO:0000256" key="4">
    <source>
        <dbReference type="ARBA" id="ARBA00023136"/>
    </source>
</evidence>
<keyword evidence="7" id="KW-0732">Signal</keyword>
<dbReference type="Pfam" id="PF07738">
    <property type="entry name" value="Sad1_UNC"/>
    <property type="match status" value="1"/>
</dbReference>
<keyword evidence="10" id="KW-1185">Reference proteome</keyword>
<evidence type="ECO:0000313" key="9">
    <source>
        <dbReference type="EMBL" id="KAK4188699.1"/>
    </source>
</evidence>
<feature type="compositionally biased region" description="Low complexity" evidence="6">
    <location>
        <begin position="598"/>
        <end position="618"/>
    </location>
</feature>
<evidence type="ECO:0000256" key="7">
    <source>
        <dbReference type="SAM" id="SignalP"/>
    </source>
</evidence>
<evidence type="ECO:0000313" key="10">
    <source>
        <dbReference type="Proteomes" id="UP001302126"/>
    </source>
</evidence>
<evidence type="ECO:0000256" key="5">
    <source>
        <dbReference type="SAM" id="Coils"/>
    </source>
</evidence>
<feature type="compositionally biased region" description="Basic and acidic residues" evidence="6">
    <location>
        <begin position="977"/>
        <end position="993"/>
    </location>
</feature>
<reference evidence="9" key="2">
    <citation type="submission" date="2023-05" db="EMBL/GenBank/DDBJ databases">
        <authorList>
            <consortium name="Lawrence Berkeley National Laboratory"/>
            <person name="Steindorff A."/>
            <person name="Hensen N."/>
            <person name="Bonometti L."/>
            <person name="Westerberg I."/>
            <person name="Brannstrom I.O."/>
            <person name="Guillou S."/>
            <person name="Cros-Aarteil S."/>
            <person name="Calhoun S."/>
            <person name="Haridas S."/>
            <person name="Kuo A."/>
            <person name="Mondo S."/>
            <person name="Pangilinan J."/>
            <person name="Riley R."/>
            <person name="Labutti K."/>
            <person name="Andreopoulos B."/>
            <person name="Lipzen A."/>
            <person name="Chen C."/>
            <person name="Yanf M."/>
            <person name="Daum C."/>
            <person name="Ng V."/>
            <person name="Clum A."/>
            <person name="Ohm R."/>
            <person name="Martin F."/>
            <person name="Silar P."/>
            <person name="Natvig D."/>
            <person name="Lalanne C."/>
            <person name="Gautier V."/>
            <person name="Ament-Velasquez S.L."/>
            <person name="Kruys A."/>
            <person name="Hutchinson M.I."/>
            <person name="Powell A.J."/>
            <person name="Barry K."/>
            <person name="Miller A.N."/>
            <person name="Grigoriev I.V."/>
            <person name="Debuchy R."/>
            <person name="Gladieux P."/>
            <person name="Thoren M.H."/>
            <person name="Johannesson H."/>
        </authorList>
    </citation>
    <scope>NUCLEOTIDE SEQUENCE</scope>
    <source>
        <strain evidence="9">PSN309</strain>
    </source>
</reference>
<feature type="region of interest" description="Disordered" evidence="6">
    <location>
        <begin position="833"/>
        <end position="1015"/>
    </location>
</feature>
<dbReference type="PROSITE" id="PS51469">
    <property type="entry name" value="SUN"/>
    <property type="match status" value="1"/>
</dbReference>
<evidence type="ECO:0000256" key="6">
    <source>
        <dbReference type="SAM" id="MobiDB-lite"/>
    </source>
</evidence>
<feature type="compositionally biased region" description="Pro residues" evidence="6">
    <location>
        <begin position="578"/>
        <end position="597"/>
    </location>
</feature>
<dbReference type="PANTHER" id="PTHR12953:SF0">
    <property type="entry name" value="SUN DOMAIN-CONTAINING OSSIFICATION FACTOR"/>
    <property type="match status" value="1"/>
</dbReference>
<dbReference type="InterPro" id="IPR012919">
    <property type="entry name" value="SUN_dom"/>
</dbReference>
<sequence length="1015" mass="109916">MLLGNEIRTALALAWLGLHAKTAHGFDTNATVTPPTTTTTTTTVTSTATAVPSVVVGDGIGLAPPDTCEFRTINYITHTLPQQCLRTAWTSPTPAATAADVSASPSDVPAASTTASEKASTATMETGTRQEAEQPHTDVQAGEEEDPVASSFMSFEEWKEMMLAKSGQDAANVKKEIKQQQQQQHQQQHNKGEKEQGANHGNLEDEVEIPDYDALADKVSEITNSSPSDVNSQTTAEVKEEEILNSDEGKAQYYRSKDAGKTCKERFSYSSFDAGATVLKASPGAKNTKAILVENKDSYMLLECRKKNKFVIVELSDDILVDTVVLANFEFFSSMIRKFRVSASDRYPVKLEKWVDLGTFEARNSRDIQAFLVEHPQIYTKYIRIEFLTHYGNEYYCPVSLLRVHGTRMLDTWKEPREDDEPEQIEGSTQEAVQESEEKVEPPSEPTPAEPTVSTKTEEAIPELPTELGFSPWQPIPFLFDETCAAHSTTTAEPTPASPNVVDNGNKPAGQTDAPTAQPLPAKGAKETPKSDGSSSSPSPADPTSAAQGQSTSHPPSSTPAAQPDVDTNSTSHSHAQKPPPARSDPPYEPSSSPPSAKPTGTPTATRNKTTTSSTAASALPTVQESFFKTVTKRLQHLESNTSLSLQYIEEQSRFLRDVLQKIERKQVTRVDSFLTSLNDTVLSELRNVRTQYDQIWQSTVIALETQRDQSQREIVALTTRLNVLADEVVFQKRMAIFQSILLLSCLVLVIFSSRGGGLTLPDASSFPVPPGNSAAAAYYRRYVRSESGLSSAASPPPPTPGLPANMNFSPSPSSSATLAASALPRHLYNSASSPLAASSSSSSSSKLVKRASSSNTNSSAAYDKSLPLTPEYSRENTPSIHVSGVASSPDLTLYNDDEDDDAENDAELESDGTPVRRNGGGGGGSHGYRSHHHHHHRHQQQQHKQQQRDSLDRADPTAEISSIETGDGEGTPESGDSIRIKEEEADNDHDTRSGLSQLGGVRKPLPALPEDPSQ</sequence>
<gene>
    <name evidence="9" type="ORF">QBC35DRAFT_381955</name>
</gene>
<feature type="compositionally biased region" description="Low complexity" evidence="6">
    <location>
        <begin position="531"/>
        <end position="564"/>
    </location>
</feature>
<organism evidence="9 10">
    <name type="scientific">Podospora australis</name>
    <dbReference type="NCBI Taxonomy" id="1536484"/>
    <lineage>
        <taxon>Eukaryota</taxon>
        <taxon>Fungi</taxon>
        <taxon>Dikarya</taxon>
        <taxon>Ascomycota</taxon>
        <taxon>Pezizomycotina</taxon>
        <taxon>Sordariomycetes</taxon>
        <taxon>Sordariomycetidae</taxon>
        <taxon>Sordariales</taxon>
        <taxon>Podosporaceae</taxon>
        <taxon>Podospora</taxon>
    </lineage>
</organism>
<comment type="subcellular location">
    <subcellularLocation>
        <location evidence="1">Endomembrane system</location>
    </subcellularLocation>
</comment>
<feature type="signal peptide" evidence="7">
    <location>
        <begin position="1"/>
        <end position="25"/>
    </location>
</feature>
<evidence type="ECO:0000256" key="3">
    <source>
        <dbReference type="ARBA" id="ARBA00022989"/>
    </source>
</evidence>
<evidence type="ECO:0000256" key="1">
    <source>
        <dbReference type="ARBA" id="ARBA00004308"/>
    </source>
</evidence>
<protein>
    <submittedName>
        <fullName evidence="9">UNC-like C-terminal-domain-containing protein</fullName>
    </submittedName>
</protein>
<reference evidence="9" key="1">
    <citation type="journal article" date="2023" name="Mol. Phylogenet. Evol.">
        <title>Genome-scale phylogeny and comparative genomics of the fungal order Sordariales.</title>
        <authorList>
            <person name="Hensen N."/>
            <person name="Bonometti L."/>
            <person name="Westerberg I."/>
            <person name="Brannstrom I.O."/>
            <person name="Guillou S."/>
            <person name="Cros-Aarteil S."/>
            <person name="Calhoun S."/>
            <person name="Haridas S."/>
            <person name="Kuo A."/>
            <person name="Mondo S."/>
            <person name="Pangilinan J."/>
            <person name="Riley R."/>
            <person name="LaButti K."/>
            <person name="Andreopoulos B."/>
            <person name="Lipzen A."/>
            <person name="Chen C."/>
            <person name="Yan M."/>
            <person name="Daum C."/>
            <person name="Ng V."/>
            <person name="Clum A."/>
            <person name="Steindorff A."/>
            <person name="Ohm R.A."/>
            <person name="Martin F."/>
            <person name="Silar P."/>
            <person name="Natvig D.O."/>
            <person name="Lalanne C."/>
            <person name="Gautier V."/>
            <person name="Ament-Velasquez S.L."/>
            <person name="Kruys A."/>
            <person name="Hutchinson M.I."/>
            <person name="Powell A.J."/>
            <person name="Barry K."/>
            <person name="Miller A.N."/>
            <person name="Grigoriev I.V."/>
            <person name="Debuchy R."/>
            <person name="Gladieux P."/>
            <person name="Hiltunen Thoren M."/>
            <person name="Johannesson H."/>
        </authorList>
    </citation>
    <scope>NUCLEOTIDE SEQUENCE</scope>
    <source>
        <strain evidence="9">PSN309</strain>
    </source>
</reference>
<name>A0AAN6WV49_9PEZI</name>
<feature type="compositionally biased region" description="Low complexity" evidence="6">
    <location>
        <begin position="96"/>
        <end position="126"/>
    </location>
</feature>
<dbReference type="Proteomes" id="UP001302126">
    <property type="component" value="Unassembled WGS sequence"/>
</dbReference>
<dbReference type="GO" id="GO:0016020">
    <property type="term" value="C:membrane"/>
    <property type="evidence" value="ECO:0007669"/>
    <property type="project" value="InterPro"/>
</dbReference>
<feature type="region of interest" description="Disordered" evidence="6">
    <location>
        <begin position="96"/>
        <end position="149"/>
    </location>
</feature>
<dbReference type="AlphaFoldDB" id="A0AAN6WV49"/>
<comment type="caution">
    <text evidence="9">The sequence shown here is derived from an EMBL/GenBank/DDBJ whole genome shotgun (WGS) entry which is preliminary data.</text>
</comment>
<keyword evidence="2" id="KW-0812">Transmembrane</keyword>
<dbReference type="PANTHER" id="PTHR12953">
    <property type="entry name" value="MEMBRANE PROTEIN CH1 RELATED"/>
    <property type="match status" value="1"/>
</dbReference>
<keyword evidence="3" id="KW-1133">Transmembrane helix</keyword>
<feature type="region of interest" description="Disordered" evidence="6">
    <location>
        <begin position="413"/>
        <end position="459"/>
    </location>
</feature>
<feature type="compositionally biased region" description="Basic and acidic residues" evidence="6">
    <location>
        <begin position="947"/>
        <end position="957"/>
    </location>
</feature>
<dbReference type="GO" id="GO:0012505">
    <property type="term" value="C:endomembrane system"/>
    <property type="evidence" value="ECO:0007669"/>
    <property type="project" value="UniProtKB-SubCell"/>
</dbReference>
<dbReference type="GO" id="GO:0034975">
    <property type="term" value="P:protein folding in endoplasmic reticulum"/>
    <property type="evidence" value="ECO:0007669"/>
    <property type="project" value="TreeGrafter"/>
</dbReference>
<dbReference type="EMBL" id="MU864385">
    <property type="protein sequence ID" value="KAK4188699.1"/>
    <property type="molecule type" value="Genomic_DNA"/>
</dbReference>
<feature type="compositionally biased region" description="Low complexity" evidence="6">
    <location>
        <begin position="487"/>
        <end position="499"/>
    </location>
</feature>
<feature type="compositionally biased region" description="Polar residues" evidence="6">
    <location>
        <begin position="222"/>
        <end position="236"/>
    </location>
</feature>
<feature type="chain" id="PRO_5042945561" evidence="7">
    <location>
        <begin position="26"/>
        <end position="1015"/>
    </location>
</feature>
<accession>A0AAN6WV49</accession>
<keyword evidence="4" id="KW-0472">Membrane</keyword>
<feature type="domain" description="SUN" evidence="8">
    <location>
        <begin position="248"/>
        <end position="409"/>
    </location>
</feature>
<dbReference type="Gene3D" id="2.60.120.260">
    <property type="entry name" value="Galactose-binding domain-like"/>
    <property type="match status" value="1"/>
</dbReference>
<feature type="compositionally biased region" description="Basic residues" evidence="6">
    <location>
        <begin position="929"/>
        <end position="942"/>
    </location>
</feature>
<dbReference type="GO" id="GO:0005737">
    <property type="term" value="C:cytoplasm"/>
    <property type="evidence" value="ECO:0007669"/>
    <property type="project" value="TreeGrafter"/>
</dbReference>
<feature type="region of interest" description="Disordered" evidence="6">
    <location>
        <begin position="487"/>
        <end position="618"/>
    </location>
</feature>
<dbReference type="FunFam" id="2.60.120.260:FF:000082">
    <property type="entry name" value="Sad1/UNC domain protein"/>
    <property type="match status" value="1"/>
</dbReference>
<dbReference type="InterPro" id="IPR045120">
    <property type="entry name" value="Suco/Slp1-like"/>
</dbReference>
<keyword evidence="5" id="KW-0175">Coiled coil</keyword>
<feature type="region of interest" description="Disordered" evidence="6">
    <location>
        <begin position="164"/>
        <end position="204"/>
    </location>
</feature>
<evidence type="ECO:0000256" key="2">
    <source>
        <dbReference type="ARBA" id="ARBA00022692"/>
    </source>
</evidence>
<evidence type="ECO:0000259" key="8">
    <source>
        <dbReference type="PROSITE" id="PS51469"/>
    </source>
</evidence>
<feature type="compositionally biased region" description="Low complexity" evidence="6">
    <location>
        <begin position="179"/>
        <end position="189"/>
    </location>
</feature>
<feature type="region of interest" description="Disordered" evidence="6">
    <location>
        <begin position="222"/>
        <end position="241"/>
    </location>
</feature>